<dbReference type="HOGENOM" id="CLU_2610295_0_0_1"/>
<proteinExistence type="predicted"/>
<evidence type="ECO:0000313" key="3">
    <source>
        <dbReference type="Proteomes" id="UP000008022"/>
    </source>
</evidence>
<evidence type="ECO:0000256" key="1">
    <source>
        <dbReference type="SAM" id="MobiDB-lite"/>
    </source>
</evidence>
<keyword evidence="3" id="KW-1185">Reference proteome</keyword>
<dbReference type="Proteomes" id="UP000008022">
    <property type="component" value="Unassembled WGS sequence"/>
</dbReference>
<accession>A0A0E0QKI7</accession>
<dbReference type="AlphaFoldDB" id="A0A0E0QKI7"/>
<name>A0A0E0QKI7_ORYRU</name>
<protein>
    <submittedName>
        <fullName evidence="2">Uncharacterized protein</fullName>
    </submittedName>
</protein>
<dbReference type="EnsemblPlants" id="ORUFI08G21010.1">
    <property type="protein sequence ID" value="ORUFI08G21010.1"/>
    <property type="gene ID" value="ORUFI08G21010"/>
</dbReference>
<reference evidence="3" key="1">
    <citation type="submission" date="2013-06" db="EMBL/GenBank/DDBJ databases">
        <authorList>
            <person name="Zhao Q."/>
        </authorList>
    </citation>
    <scope>NUCLEOTIDE SEQUENCE</scope>
    <source>
        <strain evidence="3">cv. W1943</strain>
    </source>
</reference>
<sequence>MGRRLVELRRPARGPGSRGARARGIKQGAGRRQQAVRRPAGGRRGDAAAAWRGAWAMGKGRHQGLVHPTISMTLLSSQC</sequence>
<reference evidence="2" key="2">
    <citation type="submission" date="2015-06" db="UniProtKB">
        <authorList>
            <consortium name="EnsemblPlants"/>
        </authorList>
    </citation>
    <scope>IDENTIFICATION</scope>
</reference>
<evidence type="ECO:0000313" key="2">
    <source>
        <dbReference type="EnsemblPlants" id="ORUFI08G21010.1"/>
    </source>
</evidence>
<feature type="compositionally biased region" description="Basic and acidic residues" evidence="1">
    <location>
        <begin position="1"/>
        <end position="10"/>
    </location>
</feature>
<feature type="region of interest" description="Disordered" evidence="1">
    <location>
        <begin position="1"/>
        <end position="49"/>
    </location>
</feature>
<dbReference type="Gramene" id="ORUFI08G21010.1">
    <property type="protein sequence ID" value="ORUFI08G21010.1"/>
    <property type="gene ID" value="ORUFI08G21010"/>
</dbReference>
<feature type="compositionally biased region" description="Low complexity" evidence="1">
    <location>
        <begin position="28"/>
        <end position="39"/>
    </location>
</feature>
<organism evidence="2 3">
    <name type="scientific">Oryza rufipogon</name>
    <name type="common">Brownbeard rice</name>
    <name type="synonym">Asian wild rice</name>
    <dbReference type="NCBI Taxonomy" id="4529"/>
    <lineage>
        <taxon>Eukaryota</taxon>
        <taxon>Viridiplantae</taxon>
        <taxon>Streptophyta</taxon>
        <taxon>Embryophyta</taxon>
        <taxon>Tracheophyta</taxon>
        <taxon>Spermatophyta</taxon>
        <taxon>Magnoliopsida</taxon>
        <taxon>Liliopsida</taxon>
        <taxon>Poales</taxon>
        <taxon>Poaceae</taxon>
        <taxon>BOP clade</taxon>
        <taxon>Oryzoideae</taxon>
        <taxon>Oryzeae</taxon>
        <taxon>Oryzinae</taxon>
        <taxon>Oryza</taxon>
    </lineage>
</organism>